<dbReference type="Proteomes" id="UP000265768">
    <property type="component" value="Unassembled WGS sequence"/>
</dbReference>
<comment type="caution">
    <text evidence="1">The sequence shown here is derived from an EMBL/GenBank/DDBJ whole genome shotgun (WGS) entry which is preliminary data.</text>
</comment>
<keyword evidence="2" id="KW-1185">Reference proteome</keyword>
<accession>A0A3A4AAF7</accession>
<proteinExistence type="predicted"/>
<dbReference type="AlphaFoldDB" id="A0A3A4AAF7"/>
<sequence length="562" mass="61040">MTDRIEAAAEELRPLVEEFIVWAGERSLGVDADLAATPALWHRIAVRDRCDVWTREDLREVLLQHLPQVTDDPEKTGAGTLPAMRAYLGFLDETGRLARGSDDLAELTAELDSIGPEFEAVLAEPNDIEWDDEDEDGLGDFRRYADQLEELPTMRLAPESELAGAVRGTPLLAKARDLALWVGEDREVGEDETLTEDEIEQAGRAAALGALATHPEALYDLWDLAVDLGFIESSGENRVSCTYDPGAWPDASDEDVIALWMDGVHSVVLADPAPEDDDLAEALMGLGSETLIHLLLAQGAMSVDELREDLAEAVAEAHELGEEAWESVEDPVGHVIAWLSEYNVVETEPSEDSVRLTPLGLAAAAHLAGDEGVAVDVRPPVESMPASVLLDISTGVPEEEAEAEYTAWLALRTREQAARELLEAAAKDEDALVRVQAARLVDTLGEDAEPALREALDVPLLRPYALMSLNRMGAAGVPTPGKDDTNWMVVDILSIALGMDEEEFVTSLDEIGPPAELVTLIDAIWRLPHPDVVEVLENIAALHPDNKVSKAARGALFRARSR</sequence>
<protein>
    <submittedName>
        <fullName evidence="1">Uncharacterized protein</fullName>
    </submittedName>
</protein>
<gene>
    <name evidence="1" type="ORF">D5H75_27275</name>
</gene>
<evidence type="ECO:0000313" key="2">
    <source>
        <dbReference type="Proteomes" id="UP000265768"/>
    </source>
</evidence>
<organism evidence="1 2">
    <name type="scientific">Bailinhaonella thermotolerans</name>
    <dbReference type="NCBI Taxonomy" id="1070861"/>
    <lineage>
        <taxon>Bacteria</taxon>
        <taxon>Bacillati</taxon>
        <taxon>Actinomycetota</taxon>
        <taxon>Actinomycetes</taxon>
        <taxon>Streptosporangiales</taxon>
        <taxon>Streptosporangiaceae</taxon>
        <taxon>Bailinhaonella</taxon>
    </lineage>
</organism>
<reference evidence="1 2" key="1">
    <citation type="submission" date="2018-09" db="EMBL/GenBank/DDBJ databases">
        <title>YIM 75507 draft genome.</title>
        <authorList>
            <person name="Tang S."/>
            <person name="Feng Y."/>
        </authorList>
    </citation>
    <scope>NUCLEOTIDE SEQUENCE [LARGE SCALE GENOMIC DNA]</scope>
    <source>
        <strain evidence="1 2">YIM 75507</strain>
    </source>
</reference>
<evidence type="ECO:0000313" key="1">
    <source>
        <dbReference type="EMBL" id="RJL25059.1"/>
    </source>
</evidence>
<dbReference type="RefSeq" id="WP_119929420.1">
    <property type="nucleotide sequence ID" value="NZ_QZEY01000013.1"/>
</dbReference>
<dbReference type="EMBL" id="QZEY01000013">
    <property type="protein sequence ID" value="RJL25059.1"/>
    <property type="molecule type" value="Genomic_DNA"/>
</dbReference>
<name>A0A3A4AAF7_9ACTN</name>
<dbReference type="OrthoDB" id="3848264at2"/>